<dbReference type="RefSeq" id="WP_244804781.1">
    <property type="nucleotide sequence ID" value="NZ_JALIEA010000016.1"/>
</dbReference>
<accession>A0A9X2B2R2</accession>
<evidence type="ECO:0000313" key="2">
    <source>
        <dbReference type="Proteomes" id="UP001139207"/>
    </source>
</evidence>
<organism evidence="1 2">
    <name type="scientific">Corynebacterium kalidii</name>
    <dbReference type="NCBI Taxonomy" id="2931982"/>
    <lineage>
        <taxon>Bacteria</taxon>
        <taxon>Bacillati</taxon>
        <taxon>Actinomycetota</taxon>
        <taxon>Actinomycetes</taxon>
        <taxon>Mycobacteriales</taxon>
        <taxon>Corynebacteriaceae</taxon>
        <taxon>Corynebacterium</taxon>
    </lineage>
</organism>
<dbReference type="AlphaFoldDB" id="A0A9X2B2R2"/>
<proteinExistence type="predicted"/>
<comment type="caution">
    <text evidence="1">The sequence shown here is derived from an EMBL/GenBank/DDBJ whole genome shotgun (WGS) entry which is preliminary data.</text>
</comment>
<evidence type="ECO:0000313" key="1">
    <source>
        <dbReference type="EMBL" id="MCJ7859050.1"/>
    </source>
</evidence>
<protein>
    <submittedName>
        <fullName evidence="1">Uncharacterized protein</fullName>
    </submittedName>
</protein>
<name>A0A9X2B2R2_9CORY</name>
<sequence>MRTTRCNLYLPGHTVHYIQGRKLGEFQIEFPERCRKVTLNDLGAGWFEAVLDGETYLGWNHDPDRVTMLARHSVFGEVVYIPFSKSLAGVRRDDYGRRTGRYVLYPAWCGDDEDAERTGFRRCDEK</sequence>
<dbReference type="Proteomes" id="UP001139207">
    <property type="component" value="Unassembled WGS sequence"/>
</dbReference>
<dbReference type="EMBL" id="JALIEA010000016">
    <property type="protein sequence ID" value="MCJ7859050.1"/>
    <property type="molecule type" value="Genomic_DNA"/>
</dbReference>
<keyword evidence="2" id="KW-1185">Reference proteome</keyword>
<reference evidence="1" key="1">
    <citation type="submission" date="2022-04" db="EMBL/GenBank/DDBJ databases">
        <title>Corynebacterium kalidii LD5P10.</title>
        <authorList>
            <person name="Sun J.Q."/>
        </authorList>
    </citation>
    <scope>NUCLEOTIDE SEQUENCE</scope>
    <source>
        <strain evidence="1">LD5P10</strain>
    </source>
</reference>
<gene>
    <name evidence="1" type="ORF">MUN33_10060</name>
</gene>